<dbReference type="Proteomes" id="UP000010478">
    <property type="component" value="Plasmid pOSC7112.04"/>
</dbReference>
<dbReference type="HOGENOM" id="CLU_603881_0_0_3"/>
<dbReference type="OrthoDB" id="3078446at2"/>
<accession>K9VSR7</accession>
<reference evidence="1 2" key="1">
    <citation type="submission" date="2012-05" db="EMBL/GenBank/DDBJ databases">
        <title>Finished plasmid 4 of genome of Oscillatoria sp. PCC 7112.</title>
        <authorList>
            <consortium name="US DOE Joint Genome Institute"/>
            <person name="Gugger M."/>
            <person name="Coursin T."/>
            <person name="Rippka R."/>
            <person name="Tandeau De Marsac N."/>
            <person name="Huntemann M."/>
            <person name="Wei C.-L."/>
            <person name="Han J."/>
            <person name="Detter J.C."/>
            <person name="Han C."/>
            <person name="Tapia R."/>
            <person name="Davenport K."/>
            <person name="Daligault H."/>
            <person name="Erkkila T."/>
            <person name="Gu W."/>
            <person name="Munk A.C.C."/>
            <person name="Teshima H."/>
            <person name="Xu Y."/>
            <person name="Chain P."/>
            <person name="Chen A."/>
            <person name="Krypides N."/>
            <person name="Mavromatis K."/>
            <person name="Markowitz V."/>
            <person name="Szeto E."/>
            <person name="Ivanova N."/>
            <person name="Mikhailova N."/>
            <person name="Ovchinnikova G."/>
            <person name="Pagani I."/>
            <person name="Pati A."/>
            <person name="Goodwin L."/>
            <person name="Peters L."/>
            <person name="Pitluck S."/>
            <person name="Woyke T."/>
            <person name="Kerfeld C."/>
        </authorList>
    </citation>
    <scope>NUCLEOTIDE SEQUENCE [LARGE SCALE GENOMIC DNA]</scope>
    <source>
        <strain evidence="1 2">PCC 7112</strain>
        <plasmid evidence="1 2">pOSC7112.04</plasmid>
    </source>
</reference>
<gene>
    <name evidence="1" type="ORF">Osc7112_6902</name>
</gene>
<evidence type="ECO:0000313" key="2">
    <source>
        <dbReference type="Proteomes" id="UP000010478"/>
    </source>
</evidence>
<evidence type="ECO:0000313" key="1">
    <source>
        <dbReference type="EMBL" id="AFZ10981.1"/>
    </source>
</evidence>
<dbReference type="RefSeq" id="WP_015211855.1">
    <property type="nucleotide sequence ID" value="NC_019764.1"/>
</dbReference>
<keyword evidence="2" id="KW-1185">Reference proteome</keyword>
<protein>
    <submittedName>
        <fullName evidence="1">Uncharacterized protein</fullName>
    </submittedName>
</protein>
<dbReference type="eggNOG" id="ENOG502ZJP8">
    <property type="taxonomic scope" value="Bacteria"/>
</dbReference>
<proteinExistence type="predicted"/>
<organism evidence="1 2">
    <name type="scientific">Phormidium nigroviride PCC 7112</name>
    <dbReference type="NCBI Taxonomy" id="179408"/>
    <lineage>
        <taxon>Bacteria</taxon>
        <taxon>Bacillati</taxon>
        <taxon>Cyanobacteriota</taxon>
        <taxon>Cyanophyceae</taxon>
        <taxon>Oscillatoriophycideae</taxon>
        <taxon>Oscillatoriales</taxon>
        <taxon>Oscillatoriaceae</taxon>
        <taxon>Phormidium</taxon>
    </lineage>
</organism>
<geneLocation type="plasmid" evidence="1 2">
    <name>pOSC7112.04</name>
</geneLocation>
<name>K9VSR7_9CYAN</name>
<dbReference type="KEGG" id="oni:Osc7112_6902"/>
<sequence length="453" mass="51003">MDAFNLWNPYAIAPRVLEFDVTPTEVGILKDGTIDWISHCLRALGINLLPTQWSIVPFRSNFYSDYPDELEWKDRWPIGWLIRVELNEDIPILSAFSNRFPVGIDKLDLSAESGYYDPRHETNALTVSEFASAVGNSERIQQEFIRRARVALGEAPHFQLSIRILPDRNWQLRTLIENTEFPNFVFGLDGLRDYLYQQGGAITWRKALNSNPPPATLNLHSISPDTLEWSQGVPSKDELCIIFHSEQPGLFGVDTGAAQLARAFDDIEPAQNQAKLAELIAALVMDEDVRVRSGAIQFFQQRPDVPDGNILSEAFELRSPLFIGVEADPQELSGDLQFQLARALAERAKTGDVLARETLRREALRPGCGESTIIALFLTDRDWLFEKAGDIVIKTPEIAVLLIGKIVRQQQDLRPFLLSVNGRVSRKLLQTALTDAAPENLADYLILLTDRVE</sequence>
<keyword evidence="1" id="KW-0614">Plasmid</keyword>
<dbReference type="EMBL" id="CP003618">
    <property type="protein sequence ID" value="AFZ10981.1"/>
    <property type="molecule type" value="Genomic_DNA"/>
</dbReference>
<dbReference type="AlphaFoldDB" id="K9VSR7"/>